<gene>
    <name evidence="2" type="ORF">VST7929_02956</name>
</gene>
<keyword evidence="3" id="KW-1185">Reference proteome</keyword>
<dbReference type="RefSeq" id="WP_237468211.1">
    <property type="nucleotide sequence ID" value="NZ_CAKLDI010000002.1"/>
</dbReference>
<dbReference type="Proteomes" id="UP000838672">
    <property type="component" value="Unassembled WGS sequence"/>
</dbReference>
<evidence type="ECO:0000259" key="1">
    <source>
        <dbReference type="Pfam" id="PF13476"/>
    </source>
</evidence>
<dbReference type="InterPro" id="IPR038729">
    <property type="entry name" value="Rad50/SbcC_AAA"/>
</dbReference>
<dbReference type="PANTHER" id="PTHR32114:SF2">
    <property type="entry name" value="ABC TRANSPORTER ABCH.3"/>
    <property type="match status" value="1"/>
</dbReference>
<dbReference type="InterPro" id="IPR027417">
    <property type="entry name" value="P-loop_NTPase"/>
</dbReference>
<sequence length="797" mass="91870">MIKLSKVTFTNFKIFGEDPYTINFADQRLILLDGPNGYGKTSVFDGIELGLTGNLTRLISLEGRQNPSDIVVAHQGRDNVKIELEFSDNEGSTRTFIRQLKQTIPNSAKKISRFQELWDIYEIVDGVFIPSNQNQLDTYFQSSDFKRDFLLFHYVQQEETSRFLKSKNETQRAEELAQLFGNTRDADEKLNKLVEILGKITARKRKKSGQIEQLKTRYNIDAETSIQTEGLEAHFFILPWLQESKDFAFWDAENIPDLNEEKLNNALKEIEYLKHFLTHKDFFFRNLRFENAIAQKEVIQLYVGYVNSISNYDRYVQKSNANGIIRSFLLELNSNSLEKIAVNENINDILELLAFKDIETFKYQLDELIKLEKKSVGLNSIYSELVTHHKAMQSGLSNVPEESACMLCGHDYKSHMALSDAIAEHGDLLKQELTGQDKALIKAREEFNAKFVLPLVQICSDYIEQNPSPSQEELLALSKARNLESRFNNLREWLLKEGIQFDDLLASSFPVSGGSNYIREASNLLSERIRSVVGTAPKGYYESNVNGVFDRIYVDYFQSKQARTGEIQEEQLESKKRYIKGLYFSSLKEVAEKLSKLISTKALLDKAEVEVNDLVGVVKTKIKQYRKKLITEIEIPFYIYSGKILQSHQAGLGHGIFIKDPTGNEELKNVRLVSNWESDHDILNTMSSGQISAIVISLTLALHKVYSSRFSSVLIDDPVQTMDEINMSSLVEVLRNDFKDKQVILSTHEDKVARYFTYKYLKYNESVKIVNLMQRREFVPTNRFKYRQFELKHQTKQ</sequence>
<evidence type="ECO:0000313" key="2">
    <source>
        <dbReference type="EMBL" id="CAH0535382.1"/>
    </source>
</evidence>
<protein>
    <recommendedName>
        <fullName evidence="1">Rad50/SbcC-type AAA domain-containing protein</fullName>
    </recommendedName>
</protein>
<comment type="caution">
    <text evidence="2">The sequence shown here is derived from an EMBL/GenBank/DDBJ whole genome shotgun (WGS) entry which is preliminary data.</text>
</comment>
<dbReference type="SUPFAM" id="SSF52540">
    <property type="entry name" value="P-loop containing nucleoside triphosphate hydrolases"/>
    <property type="match status" value="1"/>
</dbReference>
<organism evidence="2 3">
    <name type="scientific">Vibrio stylophorae</name>
    <dbReference type="NCBI Taxonomy" id="659351"/>
    <lineage>
        <taxon>Bacteria</taxon>
        <taxon>Pseudomonadati</taxon>
        <taxon>Pseudomonadota</taxon>
        <taxon>Gammaproteobacteria</taxon>
        <taxon>Vibrionales</taxon>
        <taxon>Vibrionaceae</taxon>
        <taxon>Vibrio</taxon>
    </lineage>
</organism>
<dbReference type="PANTHER" id="PTHR32114">
    <property type="entry name" value="ABC TRANSPORTER ABCH.3"/>
    <property type="match status" value="1"/>
</dbReference>
<reference evidence="2" key="1">
    <citation type="submission" date="2021-11" db="EMBL/GenBank/DDBJ databases">
        <authorList>
            <person name="Rodrigo-Torres L."/>
            <person name="Arahal R. D."/>
            <person name="Lucena T."/>
        </authorList>
    </citation>
    <scope>NUCLEOTIDE SEQUENCE</scope>
    <source>
        <strain evidence="2">CECT 7929</strain>
    </source>
</reference>
<dbReference type="EMBL" id="CAKLDI010000002">
    <property type="protein sequence ID" value="CAH0535382.1"/>
    <property type="molecule type" value="Genomic_DNA"/>
</dbReference>
<dbReference type="Gene3D" id="3.40.50.300">
    <property type="entry name" value="P-loop containing nucleotide triphosphate hydrolases"/>
    <property type="match status" value="2"/>
</dbReference>
<dbReference type="Pfam" id="PF13476">
    <property type="entry name" value="AAA_23"/>
    <property type="match status" value="1"/>
</dbReference>
<evidence type="ECO:0000313" key="3">
    <source>
        <dbReference type="Proteomes" id="UP000838672"/>
    </source>
</evidence>
<accession>A0ABM8ZXE2</accession>
<proteinExistence type="predicted"/>
<feature type="domain" description="Rad50/SbcC-type AAA" evidence="1">
    <location>
        <begin position="6"/>
        <end position="216"/>
    </location>
</feature>
<name>A0ABM8ZXE2_9VIBR</name>